<dbReference type="OrthoDB" id="5423360at2759"/>
<keyword evidence="2" id="KW-0732">Signal</keyword>
<dbReference type="Pfam" id="PF26053">
    <property type="entry name" value="DUF8016"/>
    <property type="match status" value="1"/>
</dbReference>
<evidence type="ECO:0000256" key="1">
    <source>
        <dbReference type="SAM" id="MobiDB-lite"/>
    </source>
</evidence>
<evidence type="ECO:0000259" key="3">
    <source>
        <dbReference type="Pfam" id="PF01425"/>
    </source>
</evidence>
<dbReference type="GeneID" id="54571501"/>
<sequence length="606" mass="64937">MKQSVSILSAALCSALTYGQSIVSTGRTLTLNGIHYYVPSTATGKVAGCRYNSSLDDLAPITVVNHGRPSFGTNDLEQLQTNFTSIDDVFQTDFLRGMLTQLNPIRPNDTTIPNGPYFISSTGSLYQAYRLYSDTQGAFTETAIPSAQRSYAVLPANIPGQSLAVAVPSRLYFTRTAEKPLAGVRLGVKDIFDVQGLKTSNGNRAWYHLYPEANKTGPAVQNLLDAGAVFVGKMKTSQFAVGETATADWVDMHSPFNPRGDGYQDPSSSSAGPAAGTASYPWLDIALGSDTGGSIRSPSQKNGVFGNRPTHGLVSLDNVMPLSPEFDTAGILTRDPLLWKTAAQALYGTNLTTPPPNSHPTKILLTDYPPTNSTPETTTLLATFLHNLTTHLNATTTPFNLSASWAESHPTHPNFATYISTTYDTLTSASQSRLVREPFFAAYATAHANRTPFVDPAALVRWSVTQNLTAPALQSAQAKKSNFESWFTSSILRNDCSTLLLYIHSLPTKPTYRDTYLSGVTAPAAFSTSRISPMAGVPDFVVPVGEVEYASRVTGGREVLPVSVDFVAGSGCDGWLFGLVEELVGKGVVKAVREGRSVVSGGEVLF</sequence>
<reference evidence="5" key="1">
    <citation type="journal article" date="2020" name="Stud. Mycol.">
        <title>101 Dothideomycetes genomes: a test case for predicting lifestyles and emergence of pathogens.</title>
        <authorList>
            <person name="Haridas S."/>
            <person name="Albert R."/>
            <person name="Binder M."/>
            <person name="Bloem J."/>
            <person name="Labutti K."/>
            <person name="Salamov A."/>
            <person name="Andreopoulos B."/>
            <person name="Baker S."/>
            <person name="Barry K."/>
            <person name="Bills G."/>
            <person name="Bluhm B."/>
            <person name="Cannon C."/>
            <person name="Castanera R."/>
            <person name="Culley D."/>
            <person name="Daum C."/>
            <person name="Ezra D."/>
            <person name="Gonzalez J."/>
            <person name="Henrissat B."/>
            <person name="Kuo A."/>
            <person name="Liang C."/>
            <person name="Lipzen A."/>
            <person name="Lutzoni F."/>
            <person name="Magnuson J."/>
            <person name="Mondo S."/>
            <person name="Nolan M."/>
            <person name="Ohm R."/>
            <person name="Pangilinan J."/>
            <person name="Park H.-J."/>
            <person name="Ramirez L."/>
            <person name="Alfaro M."/>
            <person name="Sun H."/>
            <person name="Tritt A."/>
            <person name="Yoshinaga Y."/>
            <person name="Zwiers L.-H."/>
            <person name="Turgeon B."/>
            <person name="Goodwin S."/>
            <person name="Spatafora J."/>
            <person name="Crous P."/>
            <person name="Grigoriev I."/>
        </authorList>
    </citation>
    <scope>NUCLEOTIDE SEQUENCE</scope>
    <source>
        <strain evidence="5">ATCC 36951</strain>
    </source>
</reference>
<proteinExistence type="predicted"/>
<dbReference type="InterPro" id="IPR058329">
    <property type="entry name" value="Arp1_N"/>
</dbReference>
<dbReference type="AlphaFoldDB" id="A0A6A6C4L1"/>
<feature type="domain" description="Amidase" evidence="3">
    <location>
        <begin position="175"/>
        <end position="335"/>
    </location>
</feature>
<dbReference type="PANTHER" id="PTHR46310">
    <property type="entry name" value="AMIDASE 1"/>
    <property type="match status" value="1"/>
</dbReference>
<dbReference type="EMBL" id="ML993615">
    <property type="protein sequence ID" value="KAF2162074.1"/>
    <property type="molecule type" value="Genomic_DNA"/>
</dbReference>
<feature type="compositionally biased region" description="Low complexity" evidence="1">
    <location>
        <begin position="266"/>
        <end position="275"/>
    </location>
</feature>
<dbReference type="RefSeq" id="XP_033662963.1">
    <property type="nucleotide sequence ID" value="XM_033818229.1"/>
</dbReference>
<evidence type="ECO:0000259" key="4">
    <source>
        <dbReference type="Pfam" id="PF26053"/>
    </source>
</evidence>
<dbReference type="Proteomes" id="UP000799537">
    <property type="component" value="Unassembled WGS sequence"/>
</dbReference>
<feature type="region of interest" description="Disordered" evidence="1">
    <location>
        <begin position="256"/>
        <end position="275"/>
    </location>
</feature>
<dbReference type="Pfam" id="PF01425">
    <property type="entry name" value="Amidase"/>
    <property type="match status" value="1"/>
</dbReference>
<feature type="domain" description="Scytalone dehydratase-like protein Arp1 N-terminal" evidence="4">
    <location>
        <begin position="44"/>
        <end position="98"/>
    </location>
</feature>
<evidence type="ECO:0000256" key="2">
    <source>
        <dbReference type="SAM" id="SignalP"/>
    </source>
</evidence>
<accession>A0A6A6C4L1</accession>
<dbReference type="InterPro" id="IPR023631">
    <property type="entry name" value="Amidase_dom"/>
</dbReference>
<feature type="signal peptide" evidence="2">
    <location>
        <begin position="1"/>
        <end position="19"/>
    </location>
</feature>
<feature type="chain" id="PRO_5025486731" evidence="2">
    <location>
        <begin position="20"/>
        <end position="606"/>
    </location>
</feature>
<dbReference type="InterPro" id="IPR036928">
    <property type="entry name" value="AS_sf"/>
</dbReference>
<gene>
    <name evidence="5" type="ORF">M409DRAFT_69306</name>
</gene>
<dbReference type="SUPFAM" id="SSF75304">
    <property type="entry name" value="Amidase signature (AS) enzymes"/>
    <property type="match status" value="1"/>
</dbReference>
<evidence type="ECO:0000313" key="6">
    <source>
        <dbReference type="Proteomes" id="UP000799537"/>
    </source>
</evidence>
<dbReference type="PANTHER" id="PTHR46310:SF7">
    <property type="entry name" value="AMIDASE 1"/>
    <property type="match status" value="1"/>
</dbReference>
<name>A0A6A6C4L1_ZASCE</name>
<evidence type="ECO:0000313" key="5">
    <source>
        <dbReference type="EMBL" id="KAF2162074.1"/>
    </source>
</evidence>
<keyword evidence="6" id="KW-1185">Reference proteome</keyword>
<protein>
    <submittedName>
        <fullName evidence="5">Uncharacterized protein</fullName>
    </submittedName>
</protein>
<dbReference type="Gene3D" id="3.90.1300.10">
    <property type="entry name" value="Amidase signature (AS) domain"/>
    <property type="match status" value="1"/>
</dbReference>
<organism evidence="5 6">
    <name type="scientific">Zasmidium cellare ATCC 36951</name>
    <dbReference type="NCBI Taxonomy" id="1080233"/>
    <lineage>
        <taxon>Eukaryota</taxon>
        <taxon>Fungi</taxon>
        <taxon>Dikarya</taxon>
        <taxon>Ascomycota</taxon>
        <taxon>Pezizomycotina</taxon>
        <taxon>Dothideomycetes</taxon>
        <taxon>Dothideomycetidae</taxon>
        <taxon>Mycosphaerellales</taxon>
        <taxon>Mycosphaerellaceae</taxon>
        <taxon>Zasmidium</taxon>
    </lineage>
</organism>